<evidence type="ECO:0000313" key="1">
    <source>
        <dbReference type="EMBL" id="CCH75446.1"/>
    </source>
</evidence>
<sequence>MSPSAEQDLGAIRGALVVPGLPMQLPEYAGQADAGGEIRERSVAALVEAIADWKPSAVVVVAGHDPLAEHTKGSVGARVARLLLAGAGWEGPVREISVPIDADPGELDGAAERVLEGRTATGALVLVPADLSAKRTEAAPGHFDERAAAFDAHVLDAIASGDAAALIRCDLVLAQELWATGQAPLQVLARVLPAPVRSEIMWSALPWGVQYVRARWWGRKA</sequence>
<dbReference type="AlphaFoldDB" id="W6K2Q5"/>
<gene>
    <name evidence="1" type="ORF">BN11_700003</name>
</gene>
<dbReference type="Gene3D" id="3.40.830.10">
    <property type="entry name" value="LigB-like"/>
    <property type="match status" value="1"/>
</dbReference>
<evidence type="ECO:0000313" key="2">
    <source>
        <dbReference type="Proteomes" id="UP000035763"/>
    </source>
</evidence>
<keyword evidence="2" id="KW-1185">Reference proteome</keyword>
<dbReference type="STRING" id="1193182.BN11_700003"/>
<reference evidence="1 2" key="1">
    <citation type="journal article" date="2013" name="ISME J.">
        <title>A metabolic model for members of the genus Tetrasphaera involved in enhanced biological phosphorus removal.</title>
        <authorList>
            <person name="Kristiansen R."/>
            <person name="Nguyen H.T.T."/>
            <person name="Saunders A.M."/>
            <person name="Nielsen J.L."/>
            <person name="Wimmer R."/>
            <person name="Le V.Q."/>
            <person name="McIlroy S.J."/>
            <person name="Petrovski S."/>
            <person name="Seviour R.J."/>
            <person name="Calteau A."/>
            <person name="Nielsen K.L."/>
            <person name="Nielsen P.H."/>
        </authorList>
    </citation>
    <scope>NUCLEOTIDE SEQUENCE [LARGE SCALE GENOMIC DNA]</scope>
    <source>
        <strain evidence="1 2">Ben110</strain>
    </source>
</reference>
<protein>
    <submittedName>
        <fullName evidence="1">Uncharacterized protein</fullName>
    </submittedName>
</protein>
<accession>W6K2Q5</accession>
<dbReference type="OrthoDB" id="4543339at2"/>
<dbReference type="Proteomes" id="UP000035763">
    <property type="component" value="Unassembled WGS sequence"/>
</dbReference>
<comment type="caution">
    <text evidence="1">The sequence shown here is derived from an EMBL/GenBank/DDBJ whole genome shotgun (WGS) entry which is preliminary data.</text>
</comment>
<dbReference type="RefSeq" id="WP_048695920.1">
    <property type="nucleotide sequence ID" value="NZ_HG764815.1"/>
</dbReference>
<organism evidence="1 2">
    <name type="scientific">Nostocoides australiense Ben110</name>
    <dbReference type="NCBI Taxonomy" id="1193182"/>
    <lineage>
        <taxon>Bacteria</taxon>
        <taxon>Bacillati</taxon>
        <taxon>Actinomycetota</taxon>
        <taxon>Actinomycetes</taxon>
        <taxon>Micrococcales</taxon>
        <taxon>Intrasporangiaceae</taxon>
        <taxon>Nostocoides</taxon>
    </lineage>
</organism>
<proteinExistence type="predicted"/>
<dbReference type="EMBL" id="CAJA01000497">
    <property type="protein sequence ID" value="CCH75446.1"/>
    <property type="molecule type" value="Genomic_DNA"/>
</dbReference>
<name>W6K2Q5_9MICO</name>